<dbReference type="Proteomes" id="UP000709295">
    <property type="component" value="Unassembled WGS sequence"/>
</dbReference>
<evidence type="ECO:0000313" key="3">
    <source>
        <dbReference type="Proteomes" id="UP000709295"/>
    </source>
</evidence>
<reference evidence="2" key="1">
    <citation type="submission" date="2021-01" db="EMBL/GenBank/DDBJ databases">
        <title>Phytophthora aleatoria, a newly-described species from Pinus radiata is distinct from Phytophthora cactorum isolates based on comparative genomics.</title>
        <authorList>
            <person name="Mcdougal R."/>
            <person name="Panda P."/>
            <person name="Williams N."/>
            <person name="Studholme D.J."/>
        </authorList>
    </citation>
    <scope>NUCLEOTIDE SEQUENCE</scope>
    <source>
        <strain evidence="2">NZFS 4037</strain>
    </source>
</reference>
<keyword evidence="1" id="KW-0732">Signal</keyword>
<proteinExistence type="predicted"/>
<evidence type="ECO:0008006" key="4">
    <source>
        <dbReference type="Google" id="ProtNLM"/>
    </source>
</evidence>
<dbReference type="EMBL" id="JAENGY010000132">
    <property type="protein sequence ID" value="KAG6972509.1"/>
    <property type="molecule type" value="Genomic_DNA"/>
</dbReference>
<feature type="chain" id="PRO_5035165598" description="RxLR effector protein" evidence="1">
    <location>
        <begin position="25"/>
        <end position="151"/>
    </location>
</feature>
<gene>
    <name evidence="2" type="ORF">JG688_00003956</name>
</gene>
<comment type="caution">
    <text evidence="2">The sequence shown here is derived from an EMBL/GenBank/DDBJ whole genome shotgun (WGS) entry which is preliminary data.</text>
</comment>
<name>A0A8J5J1D5_9STRA</name>
<accession>A0A8J5J1D5</accession>
<dbReference type="AlphaFoldDB" id="A0A8J5J1D5"/>
<feature type="signal peptide" evidence="1">
    <location>
        <begin position="1"/>
        <end position="24"/>
    </location>
</feature>
<evidence type="ECO:0000313" key="2">
    <source>
        <dbReference type="EMBL" id="KAG6972509.1"/>
    </source>
</evidence>
<organism evidence="2 3">
    <name type="scientific">Phytophthora aleatoria</name>
    <dbReference type="NCBI Taxonomy" id="2496075"/>
    <lineage>
        <taxon>Eukaryota</taxon>
        <taxon>Sar</taxon>
        <taxon>Stramenopiles</taxon>
        <taxon>Oomycota</taxon>
        <taxon>Peronosporomycetes</taxon>
        <taxon>Peronosporales</taxon>
        <taxon>Peronosporaceae</taxon>
        <taxon>Phytophthora</taxon>
    </lineage>
</organism>
<keyword evidence="3" id="KW-1185">Reference proteome</keyword>
<sequence>MNLHPLIAWTLVSWTLLFRPGASAPPNFTTFASSRPTDPNVELASFLPSVVYDNLDGDKTATLVTPSAGVLVAHDSRYYTENVLESRLNYPSTLLIMKIIYLLPNSIIMILCQLQPTKLDKGQAFSKTSMLLLHPWRVTGFVSVNSLPSGL</sequence>
<protein>
    <recommendedName>
        <fullName evidence="4">RxLR effector protein</fullName>
    </recommendedName>
</protein>
<evidence type="ECO:0000256" key="1">
    <source>
        <dbReference type="SAM" id="SignalP"/>
    </source>
</evidence>